<feature type="signal peptide" evidence="1">
    <location>
        <begin position="1"/>
        <end position="25"/>
    </location>
</feature>
<sequence>MMRISSIAFLLLSTCLIVAVGCAFGQQPKSTPVWPGTFRQTFTETTQLFKFMSPFVTNGTYYYDVTNQRQRIDRLDGSHDRYCGSVHFDKSTPCVHLVVKEKRYLVFPELKSCCMCCTAENGCGVLKTNWLFNSTYIGQTTYNGYPVHQWDKKGLQNNYYYEMIANNVPVAIDQQPNDLMVFDPKSYSTTPLPDSLFAVPSYCTDDSGKDHSCPFFSICTIA</sequence>
<dbReference type="GeneID" id="8851739"/>
<evidence type="ECO:0000313" key="2">
    <source>
        <dbReference type="EMBL" id="EFC42443.1"/>
    </source>
</evidence>
<dbReference type="Proteomes" id="UP000006671">
    <property type="component" value="Unassembled WGS sequence"/>
</dbReference>
<evidence type="ECO:0000256" key="1">
    <source>
        <dbReference type="SAM" id="SignalP"/>
    </source>
</evidence>
<feature type="chain" id="PRO_5003037697" evidence="1">
    <location>
        <begin position="26"/>
        <end position="222"/>
    </location>
</feature>
<name>D2VKX4_NAEGR</name>
<dbReference type="PROSITE" id="PS51257">
    <property type="entry name" value="PROKAR_LIPOPROTEIN"/>
    <property type="match status" value="1"/>
</dbReference>
<dbReference type="AlphaFoldDB" id="D2VKX4"/>
<proteinExistence type="predicted"/>
<dbReference type="InParanoid" id="D2VKX4"/>
<dbReference type="VEuPathDB" id="AmoebaDB:NAEGRDRAFT_82679"/>
<dbReference type="OMA" id="GSHDRYC"/>
<dbReference type="EMBL" id="GG738879">
    <property type="protein sequence ID" value="EFC42443.1"/>
    <property type="molecule type" value="Genomic_DNA"/>
</dbReference>
<keyword evidence="3" id="KW-1185">Reference proteome</keyword>
<reference evidence="2 3" key="1">
    <citation type="journal article" date="2010" name="Cell">
        <title>The genome of Naegleria gruberi illuminates early eukaryotic versatility.</title>
        <authorList>
            <person name="Fritz-Laylin L.K."/>
            <person name="Prochnik S.E."/>
            <person name="Ginger M.L."/>
            <person name="Dacks J.B."/>
            <person name="Carpenter M.L."/>
            <person name="Field M.C."/>
            <person name="Kuo A."/>
            <person name="Paredez A."/>
            <person name="Chapman J."/>
            <person name="Pham J."/>
            <person name="Shu S."/>
            <person name="Neupane R."/>
            <person name="Cipriano M."/>
            <person name="Mancuso J."/>
            <person name="Tu H."/>
            <person name="Salamov A."/>
            <person name="Lindquist E."/>
            <person name="Shapiro H."/>
            <person name="Lucas S."/>
            <person name="Grigoriev I.V."/>
            <person name="Cande W.Z."/>
            <person name="Fulton C."/>
            <person name="Rokhsar D.S."/>
            <person name="Dawson S.C."/>
        </authorList>
    </citation>
    <scope>NUCLEOTIDE SEQUENCE [LARGE SCALE GENOMIC DNA]</scope>
    <source>
        <strain evidence="2 3">NEG-M</strain>
    </source>
</reference>
<dbReference type="OrthoDB" id="406551at2759"/>
<gene>
    <name evidence="2" type="ORF">NAEGRDRAFT_82679</name>
</gene>
<dbReference type="eggNOG" id="ENOG502S3WH">
    <property type="taxonomic scope" value="Eukaryota"/>
</dbReference>
<evidence type="ECO:0000313" key="3">
    <source>
        <dbReference type="Proteomes" id="UP000006671"/>
    </source>
</evidence>
<dbReference type="RefSeq" id="XP_002675187.1">
    <property type="nucleotide sequence ID" value="XM_002675141.1"/>
</dbReference>
<organism evidence="3">
    <name type="scientific">Naegleria gruberi</name>
    <name type="common">Amoeba</name>
    <dbReference type="NCBI Taxonomy" id="5762"/>
    <lineage>
        <taxon>Eukaryota</taxon>
        <taxon>Discoba</taxon>
        <taxon>Heterolobosea</taxon>
        <taxon>Tetramitia</taxon>
        <taxon>Eutetramitia</taxon>
        <taxon>Vahlkampfiidae</taxon>
        <taxon>Naegleria</taxon>
    </lineage>
</organism>
<accession>D2VKX4</accession>
<protein>
    <submittedName>
        <fullName evidence="2">Predicted protein</fullName>
    </submittedName>
</protein>
<keyword evidence="1" id="KW-0732">Signal</keyword>
<dbReference type="KEGG" id="ngr:NAEGRDRAFT_82679"/>